<proteinExistence type="predicted"/>
<gene>
    <name evidence="2" type="ORF">GP486_004998</name>
</gene>
<accession>A0A9P8LA03</accession>
<evidence type="ECO:0000313" key="3">
    <source>
        <dbReference type="Proteomes" id="UP000750711"/>
    </source>
</evidence>
<protein>
    <submittedName>
        <fullName evidence="2">Uncharacterized protein</fullName>
    </submittedName>
</protein>
<evidence type="ECO:0000313" key="2">
    <source>
        <dbReference type="EMBL" id="KAH0558342.1"/>
    </source>
</evidence>
<dbReference type="AlphaFoldDB" id="A0A9P8LA03"/>
<organism evidence="2 3">
    <name type="scientific">Trichoglossum hirsutum</name>
    <dbReference type="NCBI Taxonomy" id="265104"/>
    <lineage>
        <taxon>Eukaryota</taxon>
        <taxon>Fungi</taxon>
        <taxon>Dikarya</taxon>
        <taxon>Ascomycota</taxon>
        <taxon>Pezizomycotina</taxon>
        <taxon>Geoglossomycetes</taxon>
        <taxon>Geoglossales</taxon>
        <taxon>Geoglossaceae</taxon>
        <taxon>Trichoglossum</taxon>
    </lineage>
</organism>
<evidence type="ECO:0000256" key="1">
    <source>
        <dbReference type="SAM" id="MobiDB-lite"/>
    </source>
</evidence>
<reference evidence="2" key="1">
    <citation type="submission" date="2021-03" db="EMBL/GenBank/DDBJ databases">
        <title>Comparative genomics and phylogenomic investigation of the class Geoglossomycetes provide insights into ecological specialization and systematics.</title>
        <authorList>
            <person name="Melie T."/>
            <person name="Pirro S."/>
            <person name="Miller A.N."/>
            <person name="Quandt A."/>
        </authorList>
    </citation>
    <scope>NUCLEOTIDE SEQUENCE</scope>
    <source>
        <strain evidence="2">CAQ_001_2017</strain>
    </source>
</reference>
<dbReference type="EMBL" id="JAGHQM010000876">
    <property type="protein sequence ID" value="KAH0558342.1"/>
    <property type="molecule type" value="Genomic_DNA"/>
</dbReference>
<name>A0A9P8LA03_9PEZI</name>
<feature type="region of interest" description="Disordered" evidence="1">
    <location>
        <begin position="1"/>
        <end position="29"/>
    </location>
</feature>
<keyword evidence="3" id="KW-1185">Reference proteome</keyword>
<comment type="caution">
    <text evidence="2">The sequence shown here is derived from an EMBL/GenBank/DDBJ whole genome shotgun (WGS) entry which is preliminary data.</text>
</comment>
<sequence length="117" mass="13111">MSTSSKGKGVVADPPLPPPPAAPSAQPVATPTVNIMGTQQPLAIVKPKMFGGKEEDVELFVLQLRAVFRLQAERFKDNQAKTLHLIEYWKHVGDTDNMDPETRKIFLHFERFAKELE</sequence>
<dbReference type="Proteomes" id="UP000750711">
    <property type="component" value="Unassembled WGS sequence"/>
</dbReference>